<dbReference type="PANTHER" id="PTHR11537">
    <property type="entry name" value="VOLTAGE-GATED POTASSIUM CHANNEL"/>
    <property type="match status" value="1"/>
</dbReference>
<evidence type="ECO:0000256" key="10">
    <source>
        <dbReference type="ARBA" id="ARBA00023136"/>
    </source>
</evidence>
<dbReference type="Gene3D" id="1.10.287.70">
    <property type="match status" value="1"/>
</dbReference>
<feature type="domain" description="Potassium channel tetramerisation-type BTB" evidence="16">
    <location>
        <begin position="78"/>
        <end position="175"/>
    </location>
</feature>
<dbReference type="FunCoup" id="A0A1S3A2R5">
    <property type="interactions" value="7"/>
</dbReference>
<dbReference type="GO" id="GO:0051260">
    <property type="term" value="P:protein homooligomerization"/>
    <property type="evidence" value="ECO:0007669"/>
    <property type="project" value="InterPro"/>
</dbReference>
<dbReference type="PRINTS" id="PR01494">
    <property type="entry name" value="KV9CHANNEL"/>
</dbReference>
<keyword evidence="2" id="KW-0813">Transport</keyword>
<dbReference type="GO" id="GO:0008076">
    <property type="term" value="C:voltage-gated potassium channel complex"/>
    <property type="evidence" value="ECO:0007669"/>
    <property type="project" value="InterPro"/>
</dbReference>
<evidence type="ECO:0000256" key="4">
    <source>
        <dbReference type="ARBA" id="ARBA00022692"/>
    </source>
</evidence>
<reference evidence="17" key="1">
    <citation type="submission" date="2025-05" db="UniProtKB">
        <authorList>
            <consortium name="RefSeq"/>
        </authorList>
    </citation>
    <scope>NUCLEOTIDE SEQUENCE [LARGE SCALE GENOMIC DNA]</scope>
</reference>
<dbReference type="AlphaFoldDB" id="A0A1S3A2R5"/>
<protein>
    <submittedName>
        <fullName evidence="18">Potassium voltage-gated channel subfamily G member 4</fullName>
    </submittedName>
</protein>
<feature type="transmembrane region" description="Helical" evidence="14">
    <location>
        <begin position="234"/>
        <end position="252"/>
    </location>
</feature>
<feature type="transmembrane region" description="Helical" evidence="14">
    <location>
        <begin position="272"/>
        <end position="294"/>
    </location>
</feature>
<keyword evidence="10 14" id="KW-0472">Membrane</keyword>
<evidence type="ECO:0000256" key="3">
    <source>
        <dbReference type="ARBA" id="ARBA00022538"/>
    </source>
</evidence>
<sequence>MHAKLQDAMRVSSAMRVPSRDRVLPPGSPPSNSHSPSSQSQVGPAETLPIKGLYYRRARKVGALDCPPAAELQKEMLVNVGGRRYLLPWSTLDEFPLSRLSKLRACQSPAEIAQFCDDYDEARHEFFFDRSPSAFGVIVSFLAAGKLVLLRDMCALSFQDELDYWGIDEGRLEKCCLRALRVKLDELAELRREEALHRHREAGRPAAHPSRWGLCMAHLREMVENPQSGLPGKVFACLSILFVATTAVSLCVSTMPDLRAEEDKGECSQKCYYIFIVETVCVAWFSLEFCLRFVQARDKCQFFQGPLNIIDILAISPYYVSLAVSSERVEEGGPPTGGGSYLEKVGLALRVLRALRILYVMRLARHSLGLQTLGLTVRRCTREFGLLLLFLCVAVTLFSPLVYVAENESGCVLEFTSIPAAYWWAVISMTTVGYGDMVPRSVPGQMVALSSILSGILIMAFPATSIFHTFSHSYLELKKEQEQLQARLRRLQNTASVSEHELLGGDSDLGLEEPLSPSTHT</sequence>
<evidence type="ECO:0000256" key="1">
    <source>
        <dbReference type="ARBA" id="ARBA00004141"/>
    </source>
</evidence>
<dbReference type="Pfam" id="PF00520">
    <property type="entry name" value="Ion_trans"/>
    <property type="match status" value="1"/>
</dbReference>
<dbReference type="GO" id="GO:0015459">
    <property type="term" value="F:potassium channel regulator activity"/>
    <property type="evidence" value="ECO:0007669"/>
    <property type="project" value="UniProtKB-ARBA"/>
</dbReference>
<dbReference type="Proteomes" id="UP001652624">
    <property type="component" value="Chromosome 2"/>
</dbReference>
<dbReference type="CTD" id="93107"/>
<dbReference type="SUPFAM" id="SSF81324">
    <property type="entry name" value="Voltage-gated potassium channels"/>
    <property type="match status" value="1"/>
</dbReference>
<dbReference type="SUPFAM" id="SSF54695">
    <property type="entry name" value="POZ domain"/>
    <property type="match status" value="1"/>
</dbReference>
<keyword evidence="7" id="KW-0630">Potassium</keyword>
<dbReference type="InterPro" id="IPR005821">
    <property type="entry name" value="Ion_trans_dom"/>
</dbReference>
<keyword evidence="11" id="KW-0407">Ion channel</keyword>
<dbReference type="STRING" id="9365.ENSEEUP00000014259"/>
<feature type="domain" description="Ion transport" evidence="15">
    <location>
        <begin position="233"/>
        <end position="474"/>
    </location>
</feature>
<reference evidence="18" key="2">
    <citation type="submission" date="2025-08" db="UniProtKB">
        <authorList>
            <consortium name="RefSeq"/>
        </authorList>
    </citation>
    <scope>IDENTIFICATION</scope>
</reference>
<dbReference type="InterPro" id="IPR003131">
    <property type="entry name" value="T1-type_BTB"/>
</dbReference>
<gene>
    <name evidence="18" type="primary">KCNG4</name>
</gene>
<evidence type="ECO:0000256" key="2">
    <source>
        <dbReference type="ARBA" id="ARBA00022448"/>
    </source>
</evidence>
<dbReference type="GO" id="GO:0005251">
    <property type="term" value="F:delayed rectifier potassium channel activity"/>
    <property type="evidence" value="ECO:0007669"/>
    <property type="project" value="TreeGrafter"/>
</dbReference>
<keyword evidence="8 14" id="KW-1133">Transmembrane helix</keyword>
<dbReference type="InterPro" id="IPR028325">
    <property type="entry name" value="VG_K_chnl"/>
</dbReference>
<dbReference type="InterPro" id="IPR011333">
    <property type="entry name" value="SKP1/BTB/POZ_sf"/>
</dbReference>
<name>A0A1S3A2R5_ERIEU</name>
<evidence type="ECO:0000256" key="9">
    <source>
        <dbReference type="ARBA" id="ARBA00023065"/>
    </source>
</evidence>
<evidence type="ECO:0000313" key="18">
    <source>
        <dbReference type="RefSeq" id="XP_007528429.2"/>
    </source>
</evidence>
<dbReference type="eggNOG" id="KOG3713">
    <property type="taxonomic scope" value="Eukaryota"/>
</dbReference>
<evidence type="ECO:0000256" key="7">
    <source>
        <dbReference type="ARBA" id="ARBA00022958"/>
    </source>
</evidence>
<dbReference type="InParanoid" id="A0A1S3A2R5"/>
<evidence type="ECO:0000256" key="12">
    <source>
        <dbReference type="SAM" id="Coils"/>
    </source>
</evidence>
<feature type="coiled-coil region" evidence="12">
    <location>
        <begin position="474"/>
        <end position="501"/>
    </location>
</feature>
<organism evidence="17 18">
    <name type="scientific">Erinaceus europaeus</name>
    <name type="common">Western European hedgehog</name>
    <dbReference type="NCBI Taxonomy" id="9365"/>
    <lineage>
        <taxon>Eukaryota</taxon>
        <taxon>Metazoa</taxon>
        <taxon>Chordata</taxon>
        <taxon>Craniata</taxon>
        <taxon>Vertebrata</taxon>
        <taxon>Euteleostomi</taxon>
        <taxon>Mammalia</taxon>
        <taxon>Eutheria</taxon>
        <taxon>Laurasiatheria</taxon>
        <taxon>Eulipotyphla</taxon>
        <taxon>Erinaceidae</taxon>
        <taxon>Erinaceinae</taxon>
        <taxon>Erinaceus</taxon>
    </lineage>
</organism>
<dbReference type="PRINTS" id="PR01491">
    <property type="entry name" value="KVCHANNEL"/>
</dbReference>
<dbReference type="Gene3D" id="3.30.710.10">
    <property type="entry name" value="Potassium Channel Kv1.1, Chain A"/>
    <property type="match status" value="1"/>
</dbReference>
<dbReference type="Gene3D" id="1.20.120.350">
    <property type="entry name" value="Voltage-gated potassium channels. Chain C"/>
    <property type="match status" value="1"/>
</dbReference>
<feature type="transmembrane region" description="Helical" evidence="14">
    <location>
        <begin position="384"/>
        <end position="405"/>
    </location>
</feature>
<feature type="transmembrane region" description="Helical" evidence="14">
    <location>
        <begin position="417"/>
        <end position="435"/>
    </location>
</feature>
<evidence type="ECO:0000256" key="8">
    <source>
        <dbReference type="ARBA" id="ARBA00022989"/>
    </source>
</evidence>
<evidence type="ECO:0000256" key="5">
    <source>
        <dbReference type="ARBA" id="ARBA00022826"/>
    </source>
</evidence>
<keyword evidence="5" id="KW-0631">Potassium channel</keyword>
<keyword evidence="6" id="KW-0851">Voltage-gated channel</keyword>
<keyword evidence="3" id="KW-0633">Potassium transport</keyword>
<accession>A0A1S3A2R5</accession>
<dbReference type="InterPro" id="IPR003968">
    <property type="entry name" value="K_chnl_volt-dep_Kv"/>
</dbReference>
<evidence type="ECO:0000259" key="16">
    <source>
        <dbReference type="Pfam" id="PF02214"/>
    </source>
</evidence>
<dbReference type="Pfam" id="PF02214">
    <property type="entry name" value="BTB_2"/>
    <property type="match status" value="1"/>
</dbReference>
<proteinExistence type="predicted"/>
<keyword evidence="17" id="KW-1185">Reference proteome</keyword>
<dbReference type="InterPro" id="IPR003971">
    <property type="entry name" value="K_chnl_volt-dep_Kv5/Kv9"/>
</dbReference>
<dbReference type="PANTHER" id="PTHR11537:SF167">
    <property type="entry name" value="POTASSIUM VOLTAGE-GATED CHANNEL SUBFAMILY G MEMBER 4"/>
    <property type="match status" value="1"/>
</dbReference>
<evidence type="ECO:0000313" key="17">
    <source>
        <dbReference type="Proteomes" id="UP001652624"/>
    </source>
</evidence>
<evidence type="ECO:0000256" key="6">
    <source>
        <dbReference type="ARBA" id="ARBA00022882"/>
    </source>
</evidence>
<comment type="subcellular location">
    <subcellularLocation>
        <location evidence="1">Membrane</location>
        <topology evidence="1">Multi-pass membrane protein</topology>
    </subcellularLocation>
</comment>
<keyword evidence="4 14" id="KW-0812">Transmembrane</keyword>
<feature type="region of interest" description="Disordered" evidence="13">
    <location>
        <begin position="1"/>
        <end position="44"/>
    </location>
</feature>
<dbReference type="PRINTS" id="PR00169">
    <property type="entry name" value="KCHANNEL"/>
</dbReference>
<dbReference type="GO" id="GO:0001508">
    <property type="term" value="P:action potential"/>
    <property type="evidence" value="ECO:0007669"/>
    <property type="project" value="TreeGrafter"/>
</dbReference>
<dbReference type="OrthoDB" id="296522at2759"/>
<keyword evidence="12" id="KW-0175">Coiled coil</keyword>
<evidence type="ECO:0000256" key="13">
    <source>
        <dbReference type="SAM" id="MobiDB-lite"/>
    </source>
</evidence>
<feature type="transmembrane region" description="Helical" evidence="14">
    <location>
        <begin position="447"/>
        <end position="470"/>
    </location>
</feature>
<dbReference type="GeneID" id="103118184"/>
<feature type="compositionally biased region" description="Low complexity" evidence="13">
    <location>
        <begin position="30"/>
        <end position="44"/>
    </location>
</feature>
<evidence type="ECO:0000256" key="14">
    <source>
        <dbReference type="SAM" id="Phobius"/>
    </source>
</evidence>
<dbReference type="InterPro" id="IPR027359">
    <property type="entry name" value="Volt_channel_dom_sf"/>
</dbReference>
<evidence type="ECO:0000259" key="15">
    <source>
        <dbReference type="Pfam" id="PF00520"/>
    </source>
</evidence>
<keyword evidence="9" id="KW-0406">Ion transport</keyword>
<evidence type="ECO:0000256" key="11">
    <source>
        <dbReference type="ARBA" id="ARBA00023303"/>
    </source>
</evidence>
<dbReference type="RefSeq" id="XP_007528429.2">
    <property type="nucleotide sequence ID" value="XM_007528367.2"/>
</dbReference>